<sequence>MDKKELIKRCLFFLAGLFIASLGVSCITKADLGTSPISSIPYVLSLGFTPTIGQFTIVLSILLILGQMLILKKDFKKYQLLQIPVSVLFGYFIDITMVILKWVHPEVYYRKLLFLLCGCVILGFGIFMEVLADVVMLPGEAFVNAVSTVYHRDFGSTKVAFDASMTVIAGGISVVMFHSIQGVREGTIAAAVVVGMIARFFLRKLGFMENMLRTVKEEADKKEEITVG</sequence>
<feature type="transmembrane region" description="Helical" evidence="1">
    <location>
        <begin position="112"/>
        <end position="138"/>
    </location>
</feature>
<evidence type="ECO:0000256" key="1">
    <source>
        <dbReference type="SAM" id="Phobius"/>
    </source>
</evidence>
<feature type="transmembrane region" description="Helical" evidence="1">
    <location>
        <begin position="42"/>
        <end position="66"/>
    </location>
</feature>
<feature type="transmembrane region" description="Helical" evidence="1">
    <location>
        <begin position="186"/>
        <end position="202"/>
    </location>
</feature>
<dbReference type="Pfam" id="PF19700">
    <property type="entry name" value="DUF6198"/>
    <property type="match status" value="1"/>
</dbReference>
<gene>
    <name evidence="2" type="ORF">SAMN02745158_01556</name>
</gene>
<evidence type="ECO:0000313" key="3">
    <source>
        <dbReference type="Proteomes" id="UP000184245"/>
    </source>
</evidence>
<dbReference type="AlphaFoldDB" id="A0A1M4WD42"/>
<dbReference type="RefSeq" id="WP_072850582.1">
    <property type="nucleotide sequence ID" value="NZ_FQVI01000006.1"/>
</dbReference>
<keyword evidence="1" id="KW-0812">Transmembrane</keyword>
<keyword evidence="1" id="KW-0472">Membrane</keyword>
<dbReference type="PROSITE" id="PS51257">
    <property type="entry name" value="PROKAR_LIPOPROTEIN"/>
    <property type="match status" value="1"/>
</dbReference>
<organism evidence="2 3">
    <name type="scientific">Lactonifactor longoviformis DSM 17459</name>
    <dbReference type="NCBI Taxonomy" id="1122155"/>
    <lineage>
        <taxon>Bacteria</taxon>
        <taxon>Bacillati</taxon>
        <taxon>Bacillota</taxon>
        <taxon>Clostridia</taxon>
        <taxon>Eubacteriales</taxon>
        <taxon>Clostridiaceae</taxon>
        <taxon>Lactonifactor</taxon>
    </lineage>
</organism>
<reference evidence="2 3" key="1">
    <citation type="submission" date="2016-11" db="EMBL/GenBank/DDBJ databases">
        <authorList>
            <person name="Jaros S."/>
            <person name="Januszkiewicz K."/>
            <person name="Wedrychowicz H."/>
        </authorList>
    </citation>
    <scope>NUCLEOTIDE SEQUENCE [LARGE SCALE GENOMIC DNA]</scope>
    <source>
        <strain evidence="2 3">DSM 17459</strain>
    </source>
</reference>
<dbReference type="STRING" id="1122155.SAMN02745158_01556"/>
<dbReference type="OrthoDB" id="87655at2"/>
<dbReference type="EMBL" id="FQVI01000006">
    <property type="protein sequence ID" value="SHE79159.1"/>
    <property type="molecule type" value="Genomic_DNA"/>
</dbReference>
<feature type="transmembrane region" description="Helical" evidence="1">
    <location>
        <begin position="78"/>
        <end position="100"/>
    </location>
</feature>
<evidence type="ECO:0008006" key="4">
    <source>
        <dbReference type="Google" id="ProtNLM"/>
    </source>
</evidence>
<protein>
    <recommendedName>
        <fullName evidence="4">Membrane protein YczE</fullName>
    </recommendedName>
</protein>
<proteinExistence type="predicted"/>
<feature type="transmembrane region" description="Helical" evidence="1">
    <location>
        <begin position="159"/>
        <end position="180"/>
    </location>
</feature>
<dbReference type="Proteomes" id="UP000184245">
    <property type="component" value="Unassembled WGS sequence"/>
</dbReference>
<dbReference type="PANTHER" id="PTHR40078:SF1">
    <property type="entry name" value="INTEGRAL MEMBRANE PROTEIN"/>
    <property type="match status" value="1"/>
</dbReference>
<evidence type="ECO:0000313" key="2">
    <source>
        <dbReference type="EMBL" id="SHE79159.1"/>
    </source>
</evidence>
<name>A0A1M4WD42_9CLOT</name>
<accession>A0A1M4WD42</accession>
<keyword evidence="1" id="KW-1133">Transmembrane helix</keyword>
<dbReference type="InterPro" id="IPR038750">
    <property type="entry name" value="YczE/YyaS-like"/>
</dbReference>
<dbReference type="PANTHER" id="PTHR40078">
    <property type="entry name" value="INTEGRAL MEMBRANE PROTEIN-RELATED"/>
    <property type="match status" value="1"/>
</dbReference>
<keyword evidence="3" id="KW-1185">Reference proteome</keyword>